<evidence type="ECO:0000256" key="5">
    <source>
        <dbReference type="ARBA" id="ARBA00022840"/>
    </source>
</evidence>
<feature type="domain" description="ABC transporter" evidence="7">
    <location>
        <begin position="14"/>
        <end position="254"/>
    </location>
</feature>
<evidence type="ECO:0000259" key="7">
    <source>
        <dbReference type="PROSITE" id="PS50893"/>
    </source>
</evidence>
<dbReference type="InterPro" id="IPR027417">
    <property type="entry name" value="P-loop_NTPase"/>
</dbReference>
<proteinExistence type="inferred from homology"/>
<dbReference type="GO" id="GO:0005524">
    <property type="term" value="F:ATP binding"/>
    <property type="evidence" value="ECO:0007669"/>
    <property type="project" value="UniProtKB-KW"/>
</dbReference>
<dbReference type="Gene3D" id="3.40.50.300">
    <property type="entry name" value="P-loop containing nucleotide triphosphate hydrolases"/>
    <property type="match status" value="1"/>
</dbReference>
<dbReference type="EMBL" id="BONG01000005">
    <property type="protein sequence ID" value="GIF87669.1"/>
    <property type="molecule type" value="Genomic_DNA"/>
</dbReference>
<dbReference type="Proteomes" id="UP000619293">
    <property type="component" value="Unassembled WGS sequence"/>
</dbReference>
<dbReference type="AlphaFoldDB" id="A0A8J3K377"/>
<evidence type="ECO:0000256" key="6">
    <source>
        <dbReference type="ARBA" id="ARBA00023251"/>
    </source>
</evidence>
<accession>A0A8J3K377</accession>
<comment type="subcellular location">
    <subcellularLocation>
        <location evidence="1">Cell membrane</location>
        <topology evidence="1">Peripheral membrane protein</topology>
    </subcellularLocation>
</comment>
<evidence type="ECO:0000256" key="1">
    <source>
        <dbReference type="ARBA" id="ARBA00004202"/>
    </source>
</evidence>
<gene>
    <name evidence="8" type="ORF">Cch02nite_11130</name>
</gene>
<evidence type="ECO:0000256" key="3">
    <source>
        <dbReference type="ARBA" id="ARBA00022448"/>
    </source>
</evidence>
<dbReference type="GO" id="GO:0005886">
    <property type="term" value="C:plasma membrane"/>
    <property type="evidence" value="ECO:0007669"/>
    <property type="project" value="UniProtKB-SubCell"/>
</dbReference>
<keyword evidence="3" id="KW-0813">Transport</keyword>
<comment type="similarity">
    <text evidence="2">Belongs to the ABC transporter superfamily.</text>
</comment>
<dbReference type="GO" id="GO:0046677">
    <property type="term" value="P:response to antibiotic"/>
    <property type="evidence" value="ECO:0007669"/>
    <property type="project" value="UniProtKB-KW"/>
</dbReference>
<dbReference type="PANTHER" id="PTHR42711:SF5">
    <property type="entry name" value="ABC TRANSPORTER ATP-BINDING PROTEIN NATA"/>
    <property type="match status" value="1"/>
</dbReference>
<protein>
    <submittedName>
        <fullName evidence="8">Daunorubicin resistance protein DrrA family ABC transporter ATP-binding protein</fullName>
    </submittedName>
</protein>
<dbReference type="SUPFAM" id="SSF52540">
    <property type="entry name" value="P-loop containing nucleoside triphosphate hydrolases"/>
    <property type="match status" value="1"/>
</dbReference>
<dbReference type="RefSeq" id="WP_203736112.1">
    <property type="nucleotide sequence ID" value="NZ_BAAALB010000007.1"/>
</dbReference>
<name>A0A8J3K377_9ACTN</name>
<dbReference type="PROSITE" id="PS50893">
    <property type="entry name" value="ABC_TRANSPORTER_2"/>
    <property type="match status" value="1"/>
</dbReference>
<dbReference type="GO" id="GO:0016887">
    <property type="term" value="F:ATP hydrolysis activity"/>
    <property type="evidence" value="ECO:0007669"/>
    <property type="project" value="InterPro"/>
</dbReference>
<dbReference type="InterPro" id="IPR050763">
    <property type="entry name" value="ABC_transporter_ATP-binding"/>
</dbReference>
<keyword evidence="5 8" id="KW-0067">ATP-binding</keyword>
<evidence type="ECO:0000313" key="8">
    <source>
        <dbReference type="EMBL" id="GIF87669.1"/>
    </source>
</evidence>
<evidence type="ECO:0000313" key="9">
    <source>
        <dbReference type="Proteomes" id="UP000619293"/>
    </source>
</evidence>
<dbReference type="InterPro" id="IPR003593">
    <property type="entry name" value="AAA+_ATPase"/>
</dbReference>
<reference evidence="8 9" key="1">
    <citation type="submission" date="2021-01" db="EMBL/GenBank/DDBJ databases">
        <title>Whole genome shotgun sequence of Catellatospora chokoriensis NBRC 107358.</title>
        <authorList>
            <person name="Komaki H."/>
            <person name="Tamura T."/>
        </authorList>
    </citation>
    <scope>NUCLEOTIDE SEQUENCE [LARGE SCALE GENOMIC DNA]</scope>
    <source>
        <strain evidence="8 9">NBRC 107358</strain>
    </source>
</reference>
<dbReference type="InterPro" id="IPR003439">
    <property type="entry name" value="ABC_transporter-like_ATP-bd"/>
</dbReference>
<keyword evidence="9" id="KW-1185">Reference proteome</keyword>
<organism evidence="8 9">
    <name type="scientific">Catellatospora chokoriensis</name>
    <dbReference type="NCBI Taxonomy" id="310353"/>
    <lineage>
        <taxon>Bacteria</taxon>
        <taxon>Bacillati</taxon>
        <taxon>Actinomycetota</taxon>
        <taxon>Actinomycetes</taxon>
        <taxon>Micromonosporales</taxon>
        <taxon>Micromonosporaceae</taxon>
        <taxon>Catellatospora</taxon>
    </lineage>
</organism>
<comment type="caution">
    <text evidence="8">The sequence shown here is derived from an EMBL/GenBank/DDBJ whole genome shotgun (WGS) entry which is preliminary data.</text>
</comment>
<keyword evidence="4" id="KW-0547">Nucleotide-binding</keyword>
<dbReference type="PANTHER" id="PTHR42711">
    <property type="entry name" value="ABC TRANSPORTER ATP-BINDING PROTEIN"/>
    <property type="match status" value="1"/>
</dbReference>
<sequence length="328" mass="35152">MAQSDILGSSPPAVEIRRLGRLYEEPGRHRKTRTPRIALDSVSLTVQPGEIHGLLGPNGAGKTTLVKILSTVLLPTAGAASILGHDVVREAAAVRRLIGVSLGGGGLHPWLTARQSLRFWAAMYGMSKTRSLERCDELLAQFDLLNRADSRINTYSRGMRQRLHLARALLHDPRVVFLDEPTIGVDPVARRDFRVLLADLRAKGTTIFITTHDLAEAEAVCDRVTLINKGSILTTASPAALARWSSVPTEIDVDDASVELLARIKDLPEITSVDSAADGTARISAASEAGLRAALKTLVDGGCTGVRVIRPTLDDVYLALLGGEPVDG</sequence>
<keyword evidence="6" id="KW-0046">Antibiotic resistance</keyword>
<evidence type="ECO:0000256" key="4">
    <source>
        <dbReference type="ARBA" id="ARBA00022741"/>
    </source>
</evidence>
<dbReference type="SMART" id="SM00382">
    <property type="entry name" value="AAA"/>
    <property type="match status" value="1"/>
</dbReference>
<evidence type="ECO:0000256" key="2">
    <source>
        <dbReference type="ARBA" id="ARBA00005417"/>
    </source>
</evidence>
<dbReference type="Pfam" id="PF00005">
    <property type="entry name" value="ABC_tran"/>
    <property type="match status" value="1"/>
</dbReference>